<dbReference type="Proteomes" id="UP001431783">
    <property type="component" value="Unassembled WGS sequence"/>
</dbReference>
<dbReference type="EMBL" id="JARQZJ010000069">
    <property type="protein sequence ID" value="KAK9881380.1"/>
    <property type="molecule type" value="Genomic_DNA"/>
</dbReference>
<gene>
    <name evidence="2" type="ORF">WA026_016271</name>
</gene>
<evidence type="ECO:0000313" key="3">
    <source>
        <dbReference type="Proteomes" id="UP001431783"/>
    </source>
</evidence>
<comment type="caution">
    <text evidence="2">The sequence shown here is derived from an EMBL/GenBank/DDBJ whole genome shotgun (WGS) entry which is preliminary data.</text>
</comment>
<dbReference type="PANTHER" id="PTHR47326">
    <property type="entry name" value="TRANSPOSABLE ELEMENT TC3 TRANSPOSASE-LIKE PROTEIN"/>
    <property type="match status" value="1"/>
</dbReference>
<feature type="domain" description="DUF4817" evidence="1">
    <location>
        <begin position="5"/>
        <end position="55"/>
    </location>
</feature>
<accession>A0AAW1UFU0</accession>
<dbReference type="PANTHER" id="PTHR47326:SF1">
    <property type="entry name" value="HTH PSQ-TYPE DOMAIN-CONTAINING PROTEIN"/>
    <property type="match status" value="1"/>
</dbReference>
<dbReference type="AlphaFoldDB" id="A0AAW1UFU0"/>
<dbReference type="GO" id="GO:0003676">
    <property type="term" value="F:nucleic acid binding"/>
    <property type="evidence" value="ECO:0007669"/>
    <property type="project" value="InterPro"/>
</dbReference>
<protein>
    <recommendedName>
        <fullName evidence="1">DUF4817 domain-containing protein</fullName>
    </recommendedName>
</protein>
<proteinExistence type="predicted"/>
<dbReference type="InterPro" id="IPR036397">
    <property type="entry name" value="RNaseH_sf"/>
</dbReference>
<dbReference type="Pfam" id="PF16087">
    <property type="entry name" value="DUF4817"/>
    <property type="match status" value="1"/>
</dbReference>
<dbReference type="Gene3D" id="3.30.420.10">
    <property type="entry name" value="Ribonuclease H-like superfamily/Ribonuclease H"/>
    <property type="match status" value="1"/>
</dbReference>
<sequence>MERYTLEQRLQIVQIFYQNNRSVSATLRALRPFYGPFNKPARSTIDRLVAKFESTFSLHNVPVPVRARSARSDENIAAASASVQEDANVSLTRRSQQLGLSVTSLWRILRKDLGLHPYKIKLTQELKPFDHLKRRRFVNWAQEQFENDADFHRKIIFSDEAHFWLNGFVNKQNMRYWAGSNPHVVHEAPLHPEKITVWCGLHAGGIIGPYFFVDDNDRHVTVNGNRYRDMINDFFFAAIGWNGRGRHLFSTGRGHMPHSTRYNRNIEN</sequence>
<evidence type="ECO:0000259" key="1">
    <source>
        <dbReference type="Pfam" id="PF16087"/>
    </source>
</evidence>
<keyword evidence="3" id="KW-1185">Reference proteome</keyword>
<reference evidence="2 3" key="1">
    <citation type="submission" date="2023-03" db="EMBL/GenBank/DDBJ databases">
        <title>Genome insight into feeding habits of ladybird beetles.</title>
        <authorList>
            <person name="Li H.-S."/>
            <person name="Huang Y.-H."/>
            <person name="Pang H."/>
        </authorList>
    </citation>
    <scope>NUCLEOTIDE SEQUENCE [LARGE SCALE GENOMIC DNA]</scope>
    <source>
        <strain evidence="2">SYSU_2023b</strain>
        <tissue evidence="2">Whole body</tissue>
    </source>
</reference>
<name>A0AAW1UFU0_9CUCU</name>
<organism evidence="2 3">
    <name type="scientific">Henosepilachna vigintioctopunctata</name>
    <dbReference type="NCBI Taxonomy" id="420089"/>
    <lineage>
        <taxon>Eukaryota</taxon>
        <taxon>Metazoa</taxon>
        <taxon>Ecdysozoa</taxon>
        <taxon>Arthropoda</taxon>
        <taxon>Hexapoda</taxon>
        <taxon>Insecta</taxon>
        <taxon>Pterygota</taxon>
        <taxon>Neoptera</taxon>
        <taxon>Endopterygota</taxon>
        <taxon>Coleoptera</taxon>
        <taxon>Polyphaga</taxon>
        <taxon>Cucujiformia</taxon>
        <taxon>Coccinelloidea</taxon>
        <taxon>Coccinellidae</taxon>
        <taxon>Epilachninae</taxon>
        <taxon>Epilachnini</taxon>
        <taxon>Henosepilachna</taxon>
    </lineage>
</organism>
<dbReference type="InterPro" id="IPR032135">
    <property type="entry name" value="DUF4817"/>
</dbReference>
<evidence type="ECO:0000313" key="2">
    <source>
        <dbReference type="EMBL" id="KAK9881380.1"/>
    </source>
</evidence>